<protein>
    <recommendedName>
        <fullName evidence="2">F-box domain-containing protein</fullName>
    </recommendedName>
</protein>
<dbReference type="Gramene" id="OMO59216">
    <property type="protein sequence ID" value="OMO59216"/>
    <property type="gene ID" value="CCACVL1_24999"/>
</dbReference>
<feature type="domain" description="F-box" evidence="2">
    <location>
        <begin position="58"/>
        <end position="103"/>
    </location>
</feature>
<dbReference type="AlphaFoldDB" id="A0A1R3GMD1"/>
<accession>A0A1R3GMD1</accession>
<evidence type="ECO:0000256" key="1">
    <source>
        <dbReference type="SAM" id="MobiDB-lite"/>
    </source>
</evidence>
<proteinExistence type="predicted"/>
<dbReference type="InterPro" id="IPR050232">
    <property type="entry name" value="FBL13/AtMIF1-like"/>
</dbReference>
<keyword evidence="4" id="KW-1185">Reference proteome</keyword>
<dbReference type="Proteomes" id="UP000188268">
    <property type="component" value="Unassembled WGS sequence"/>
</dbReference>
<dbReference type="Pfam" id="PF00646">
    <property type="entry name" value="F-box"/>
    <property type="match status" value="1"/>
</dbReference>
<dbReference type="InterPro" id="IPR036047">
    <property type="entry name" value="F-box-like_dom_sf"/>
</dbReference>
<evidence type="ECO:0000259" key="2">
    <source>
        <dbReference type="PROSITE" id="PS50181"/>
    </source>
</evidence>
<dbReference type="InterPro" id="IPR055411">
    <property type="entry name" value="LRR_FXL15/At3g58940/PEG3-like"/>
</dbReference>
<dbReference type="InterPro" id="IPR001810">
    <property type="entry name" value="F-box_dom"/>
</dbReference>
<sequence>MDYVTKSQIPEHDDDFGRGKNMDYVDRISIPDSGSSNVSSESQIAAQDDDYGDYGNYGDRISELPDDILLQILSYLPTWKDIIATCVLSSRWKSLWKSLWESFDVLNFDFKIFWTKTEPMITWDSVQRAIEEIPDRARIGKFRLHCDASVLLSAATKKRTELNSMLSKLVRHQVEVLDLYICPEWERFRFFPWPDSLCTSGSLTTLKLDMSLKLHLPASICFPKLKTLHLECIKFHQEHDPERLFSACPILEELHFRRCDLISNPDPPNYKLSISIPSLRRFFFEHTYKHISLRINCSNLHSLKFRCFKFELLECNLPSLVEAHIDFGTWQFNHQLFERICHIKSLGLPAQTIQGLIFEYFEMEDGLTVEDVVSFYFNRSLKSLNLSKFHGNGLEVNVRFHESKFVSIWHVATDVRFVGKILENADVLEKLIKMELVKRKVYIKDKLSSFSYADCDLFL</sequence>
<dbReference type="CDD" id="cd22160">
    <property type="entry name" value="F-box_AtFBL13-like"/>
    <property type="match status" value="1"/>
</dbReference>
<dbReference type="SMART" id="SM00256">
    <property type="entry name" value="FBOX"/>
    <property type="match status" value="1"/>
</dbReference>
<dbReference type="SUPFAM" id="SSF52058">
    <property type="entry name" value="L domain-like"/>
    <property type="match status" value="1"/>
</dbReference>
<dbReference type="PROSITE" id="PS50181">
    <property type="entry name" value="FBOX"/>
    <property type="match status" value="1"/>
</dbReference>
<reference evidence="3 4" key="1">
    <citation type="submission" date="2013-09" db="EMBL/GenBank/DDBJ databases">
        <title>Corchorus capsularis genome sequencing.</title>
        <authorList>
            <person name="Alam M."/>
            <person name="Haque M.S."/>
            <person name="Islam M.S."/>
            <person name="Emdad E.M."/>
            <person name="Islam M.M."/>
            <person name="Ahmed B."/>
            <person name="Halim A."/>
            <person name="Hossen Q.M.M."/>
            <person name="Hossain M.Z."/>
            <person name="Ahmed R."/>
            <person name="Khan M.M."/>
            <person name="Islam R."/>
            <person name="Rashid M.M."/>
            <person name="Khan S.A."/>
            <person name="Rahman M.S."/>
            <person name="Alam M."/>
        </authorList>
    </citation>
    <scope>NUCLEOTIDE SEQUENCE [LARGE SCALE GENOMIC DNA]</scope>
    <source>
        <strain evidence="4">cv. CVL-1</strain>
        <tissue evidence="3">Whole seedling</tissue>
    </source>
</reference>
<comment type="caution">
    <text evidence="3">The sequence shown here is derived from an EMBL/GenBank/DDBJ whole genome shotgun (WGS) entry which is preliminary data.</text>
</comment>
<name>A0A1R3GMD1_COCAP</name>
<dbReference type="SUPFAM" id="SSF81383">
    <property type="entry name" value="F-box domain"/>
    <property type="match status" value="1"/>
</dbReference>
<dbReference type="Pfam" id="PF24758">
    <property type="entry name" value="LRR_At5g56370"/>
    <property type="match status" value="1"/>
</dbReference>
<feature type="region of interest" description="Disordered" evidence="1">
    <location>
        <begin position="1"/>
        <end position="20"/>
    </location>
</feature>
<dbReference type="InterPro" id="IPR053781">
    <property type="entry name" value="F-box_AtFBL13-like"/>
</dbReference>
<feature type="compositionally biased region" description="Basic and acidic residues" evidence="1">
    <location>
        <begin position="9"/>
        <end position="20"/>
    </location>
</feature>
<dbReference type="OrthoDB" id="650312at2759"/>
<dbReference type="Gene3D" id="3.80.10.10">
    <property type="entry name" value="Ribonuclease Inhibitor"/>
    <property type="match status" value="1"/>
</dbReference>
<dbReference type="PANTHER" id="PTHR31900:SF30">
    <property type="entry name" value="SUPERFAMILY PROTEIN, PUTATIVE-RELATED"/>
    <property type="match status" value="1"/>
</dbReference>
<dbReference type="EMBL" id="AWWV01014009">
    <property type="protein sequence ID" value="OMO59216.1"/>
    <property type="molecule type" value="Genomic_DNA"/>
</dbReference>
<organism evidence="3 4">
    <name type="scientific">Corchorus capsularis</name>
    <name type="common">Jute</name>
    <dbReference type="NCBI Taxonomy" id="210143"/>
    <lineage>
        <taxon>Eukaryota</taxon>
        <taxon>Viridiplantae</taxon>
        <taxon>Streptophyta</taxon>
        <taxon>Embryophyta</taxon>
        <taxon>Tracheophyta</taxon>
        <taxon>Spermatophyta</taxon>
        <taxon>Magnoliopsida</taxon>
        <taxon>eudicotyledons</taxon>
        <taxon>Gunneridae</taxon>
        <taxon>Pentapetalae</taxon>
        <taxon>rosids</taxon>
        <taxon>malvids</taxon>
        <taxon>Malvales</taxon>
        <taxon>Malvaceae</taxon>
        <taxon>Grewioideae</taxon>
        <taxon>Apeibeae</taxon>
        <taxon>Corchorus</taxon>
    </lineage>
</organism>
<evidence type="ECO:0000313" key="3">
    <source>
        <dbReference type="EMBL" id="OMO59216.1"/>
    </source>
</evidence>
<dbReference type="Gene3D" id="1.20.1280.50">
    <property type="match status" value="1"/>
</dbReference>
<dbReference type="STRING" id="210143.A0A1R3GMD1"/>
<evidence type="ECO:0000313" key="4">
    <source>
        <dbReference type="Proteomes" id="UP000188268"/>
    </source>
</evidence>
<dbReference type="InterPro" id="IPR032675">
    <property type="entry name" value="LRR_dom_sf"/>
</dbReference>
<dbReference type="OMA" id="ICEWIEC"/>
<dbReference type="PANTHER" id="PTHR31900">
    <property type="entry name" value="F-BOX/RNI SUPERFAMILY PROTEIN-RELATED"/>
    <property type="match status" value="1"/>
</dbReference>
<gene>
    <name evidence="3" type="ORF">CCACVL1_24999</name>
</gene>